<feature type="binding site" evidence="8">
    <location>
        <position position="224"/>
    </location>
    <ligand>
        <name>Fe cation</name>
        <dbReference type="ChEBI" id="CHEBI:24875"/>
        <label>1</label>
    </ligand>
</feature>
<evidence type="ECO:0000256" key="8">
    <source>
        <dbReference type="HAMAP-Rule" id="MF_03194"/>
    </source>
</evidence>
<dbReference type="PANTHER" id="PTHR11237:SF4">
    <property type="entry name" value="5-DEMETHOXYUBIQUINONE HYDROXYLASE, MITOCHONDRIAL"/>
    <property type="match status" value="1"/>
</dbReference>
<dbReference type="GO" id="GO:0008682">
    <property type="term" value="F:3-demethoxyubiquinol 3-hydroxylase activity"/>
    <property type="evidence" value="ECO:0007669"/>
    <property type="project" value="UniProtKB-EC"/>
</dbReference>
<dbReference type="Proteomes" id="UP000005666">
    <property type="component" value="Chromosome 10"/>
</dbReference>
<dbReference type="CDD" id="cd01042">
    <property type="entry name" value="DMQH"/>
    <property type="match status" value="1"/>
</dbReference>
<keyword evidence="7 8" id="KW-0472">Membrane</keyword>
<sequence>MFNLHLKDFQHLSIKENRLEMSSYVGTNVALPTIRAGSRSFRLLSKFQAYVKSNNAKSNNSTKDEGPRYKGLDRARLAYLDRVVRVDQAGELGANYIYQGQIFVLQKQYPELRPVLDHMWKQEVHHHDTFNNYQIRNRVRPSLITPLWKVGAFAMGATTAWMSPETAMACTEAVETVIGGHYNEQLRTLENQYEMKNINNENRYSKPHEVTKLISTIREFRDDELEHLHTALKYGAQKARFHTVVNETIKVVCKGAIMAAERI</sequence>
<dbReference type="HOGENOM" id="CLU_071892_0_1_1"/>
<evidence type="ECO:0000256" key="3">
    <source>
        <dbReference type="ARBA" id="ARBA00022723"/>
    </source>
</evidence>
<feature type="binding site" evidence="8">
    <location>
        <position position="123"/>
    </location>
    <ligand>
        <name>Fe cation</name>
        <dbReference type="ChEBI" id="CHEBI:24875"/>
        <label>2</label>
    </ligand>
</feature>
<keyword evidence="5 8" id="KW-0408">Iron</keyword>
<dbReference type="STRING" id="1071381.G8BYZ1"/>
<proteinExistence type="inferred from homology"/>
<evidence type="ECO:0000313" key="10">
    <source>
        <dbReference type="Proteomes" id="UP000005666"/>
    </source>
</evidence>
<keyword evidence="8" id="KW-0999">Mitochondrion inner membrane</keyword>
<feature type="binding site" evidence="8">
    <location>
        <position position="126"/>
    </location>
    <ligand>
        <name>Fe cation</name>
        <dbReference type="ChEBI" id="CHEBI:24875"/>
        <label>1</label>
    </ligand>
</feature>
<comment type="subunit">
    <text evidence="8">Component of a multi-subunit COQ enzyme complex, composed of at least COQ3, COQ4, COQ5, COQ6, COQ7 and COQ9.</text>
</comment>
<dbReference type="InterPro" id="IPR009078">
    <property type="entry name" value="Ferritin-like_SF"/>
</dbReference>
<dbReference type="PANTHER" id="PTHR11237">
    <property type="entry name" value="COENZYME Q10 BIOSYNTHESIS PROTEIN 7"/>
    <property type="match status" value="1"/>
</dbReference>
<feature type="binding site" evidence="8">
    <location>
        <position position="175"/>
    </location>
    <ligand>
        <name>Fe cation</name>
        <dbReference type="ChEBI" id="CHEBI:24875"/>
        <label>2</label>
    </ligand>
</feature>
<dbReference type="GO" id="GO:0006744">
    <property type="term" value="P:ubiquinone biosynthetic process"/>
    <property type="evidence" value="ECO:0007669"/>
    <property type="project" value="UniProtKB-UniRule"/>
</dbReference>
<keyword evidence="3 8" id="KW-0479">Metal-binding</keyword>
<evidence type="ECO:0000256" key="2">
    <source>
        <dbReference type="ARBA" id="ARBA00022688"/>
    </source>
</evidence>
<comment type="pathway">
    <text evidence="1 8">Cofactor biosynthesis; ubiquinone biosynthesis.</text>
</comment>
<protein>
    <recommendedName>
        <fullName evidence="8">5-demethoxyubiquinone hydroxylase, mitochondrial</fullName>
        <shortName evidence="8">DMQ hydroxylase</shortName>
        <ecNumber evidence="8">1.14.99.60</ecNumber>
    </recommendedName>
    <alternativeName>
        <fullName evidence="8">Ubiquinone biosynthesis monooxygenase COQ7</fullName>
    </alternativeName>
</protein>
<keyword evidence="6 8" id="KW-0503">Monooxygenase</keyword>
<dbReference type="KEGG" id="tpf:TPHA_0J02630"/>
<evidence type="ECO:0000256" key="1">
    <source>
        <dbReference type="ARBA" id="ARBA00004749"/>
    </source>
</evidence>
<dbReference type="GO" id="GO:0031314">
    <property type="term" value="C:extrinsic component of mitochondrial inner membrane"/>
    <property type="evidence" value="ECO:0007669"/>
    <property type="project" value="UniProtKB-UniRule"/>
</dbReference>
<dbReference type="OMA" id="NPLWYGG"/>
<comment type="similarity">
    <text evidence="8">Belongs to the COQ7 family.</text>
</comment>
<keyword evidence="2 8" id="KW-0831">Ubiquinone biosynthesis</keyword>
<dbReference type="HAMAP" id="MF_01658">
    <property type="entry name" value="COQ7"/>
    <property type="match status" value="1"/>
</dbReference>
<comment type="catalytic activity">
    <reaction evidence="8">
        <text>a 5-methoxy-2-methyl-3-(all-trans-polyprenyl)benzene-1,4-diol + AH2 + O2 = a 3-demethylubiquinol + A + H2O</text>
        <dbReference type="Rhea" id="RHEA:50908"/>
        <dbReference type="Rhea" id="RHEA-COMP:10859"/>
        <dbReference type="Rhea" id="RHEA-COMP:10914"/>
        <dbReference type="ChEBI" id="CHEBI:13193"/>
        <dbReference type="ChEBI" id="CHEBI:15377"/>
        <dbReference type="ChEBI" id="CHEBI:15379"/>
        <dbReference type="ChEBI" id="CHEBI:17499"/>
        <dbReference type="ChEBI" id="CHEBI:84167"/>
        <dbReference type="ChEBI" id="CHEBI:84422"/>
        <dbReference type="EC" id="1.14.99.60"/>
    </reaction>
</comment>
<dbReference type="EMBL" id="HE612865">
    <property type="protein sequence ID" value="CCE65083.1"/>
    <property type="molecule type" value="Genomic_DNA"/>
</dbReference>
<dbReference type="UniPathway" id="UPA00232"/>
<dbReference type="EC" id="1.14.99.60" evidence="8"/>
<evidence type="ECO:0000256" key="5">
    <source>
        <dbReference type="ARBA" id="ARBA00023004"/>
    </source>
</evidence>
<keyword evidence="4 8" id="KW-0560">Oxidoreductase</keyword>
<dbReference type="GeneID" id="11533024"/>
<organism evidence="9 10">
    <name type="scientific">Tetrapisispora phaffii (strain ATCC 24235 / CBS 4417 / NBRC 1672 / NRRL Y-8282 / UCD 70-5)</name>
    <name type="common">Yeast</name>
    <name type="synonym">Fabospora phaffii</name>
    <dbReference type="NCBI Taxonomy" id="1071381"/>
    <lineage>
        <taxon>Eukaryota</taxon>
        <taxon>Fungi</taxon>
        <taxon>Dikarya</taxon>
        <taxon>Ascomycota</taxon>
        <taxon>Saccharomycotina</taxon>
        <taxon>Saccharomycetes</taxon>
        <taxon>Saccharomycetales</taxon>
        <taxon>Saccharomycetaceae</taxon>
        <taxon>Tetrapisispora</taxon>
    </lineage>
</organism>
<reference evidence="9 10" key="1">
    <citation type="journal article" date="2011" name="Proc. Natl. Acad. Sci. U.S.A.">
        <title>Evolutionary erosion of yeast sex chromosomes by mating-type switching accidents.</title>
        <authorList>
            <person name="Gordon J.L."/>
            <person name="Armisen D."/>
            <person name="Proux-Wera E."/>
            <person name="Oheigeartaigh S.S."/>
            <person name="Byrne K.P."/>
            <person name="Wolfe K.H."/>
        </authorList>
    </citation>
    <scope>NUCLEOTIDE SEQUENCE [LARGE SCALE GENOMIC DNA]</scope>
    <source>
        <strain evidence="10">ATCC 24235 / CBS 4417 / NBRC 1672 / NRRL Y-8282 / UCD 70-5</strain>
    </source>
</reference>
<dbReference type="Pfam" id="PF03232">
    <property type="entry name" value="COQ7"/>
    <property type="match status" value="1"/>
</dbReference>
<evidence type="ECO:0000256" key="6">
    <source>
        <dbReference type="ARBA" id="ARBA00023033"/>
    </source>
</evidence>
<gene>
    <name evidence="9" type="primary">TPHA0J02630</name>
    <name evidence="8" type="synonym">COQ7</name>
    <name evidence="9" type="ordered locus">TPHA_0J02630</name>
</gene>
<evidence type="ECO:0000313" key="9">
    <source>
        <dbReference type="EMBL" id="CCE65083.1"/>
    </source>
</evidence>
<feature type="binding site" evidence="8">
    <location>
        <position position="224"/>
    </location>
    <ligand>
        <name>Fe cation</name>
        <dbReference type="ChEBI" id="CHEBI:24875"/>
        <label>2</label>
    </ligand>
</feature>
<dbReference type="SUPFAM" id="SSF47240">
    <property type="entry name" value="Ferritin-like"/>
    <property type="match status" value="1"/>
</dbReference>
<comment type="cofactor">
    <cofactor evidence="8">
        <name>Fe cation</name>
        <dbReference type="ChEBI" id="CHEBI:24875"/>
    </cofactor>
    <text evidence="8">Binds 2 iron ions per subunit.</text>
</comment>
<name>G8BYZ1_TETPH</name>
<evidence type="ECO:0000256" key="7">
    <source>
        <dbReference type="ARBA" id="ARBA00023136"/>
    </source>
</evidence>
<dbReference type="AlphaFoldDB" id="G8BYZ1"/>
<dbReference type="InterPro" id="IPR011566">
    <property type="entry name" value="Ubq_synth_Coq7"/>
</dbReference>
<dbReference type="eggNOG" id="KOG4061">
    <property type="taxonomic scope" value="Eukaryota"/>
</dbReference>
<dbReference type="GO" id="GO:0046872">
    <property type="term" value="F:metal ion binding"/>
    <property type="evidence" value="ECO:0007669"/>
    <property type="project" value="UniProtKB-KW"/>
</dbReference>
<comment type="function">
    <text evidence="8">Catalyzes the hydroxylation of 2-polyprenyl-3-methyl-6-methoxy-1,4-benzoquinol (DMQH2) during ubiquinone biosynthesis. Has also a structural role in the COQ enzyme complex, stabilizing other COQ polypeptides.</text>
</comment>
<keyword evidence="10" id="KW-1185">Reference proteome</keyword>
<keyword evidence="8" id="KW-0496">Mitochondrion</keyword>
<dbReference type="RefSeq" id="XP_003687517.1">
    <property type="nucleotide sequence ID" value="XM_003687469.1"/>
</dbReference>
<evidence type="ECO:0000256" key="4">
    <source>
        <dbReference type="ARBA" id="ARBA00023002"/>
    </source>
</evidence>
<feature type="binding site" evidence="8">
    <location>
        <position position="227"/>
    </location>
    <ligand>
        <name>Fe cation</name>
        <dbReference type="ChEBI" id="CHEBI:24875"/>
        <label>2</label>
    </ligand>
</feature>
<feature type="binding site" evidence="8">
    <location>
        <position position="91"/>
    </location>
    <ligand>
        <name>Fe cation</name>
        <dbReference type="ChEBI" id="CHEBI:24875"/>
        <label>1</label>
    </ligand>
</feature>
<comment type="subcellular location">
    <subcellularLocation>
        <location evidence="8">Mitochondrion inner membrane</location>
        <topology evidence="8">Peripheral membrane protein</topology>
        <orientation evidence="8">Matrix side</orientation>
    </subcellularLocation>
</comment>
<dbReference type="OrthoDB" id="275371at2759"/>
<accession>G8BYZ1</accession>
<dbReference type="GO" id="GO:0016709">
    <property type="term" value="F:oxidoreductase activity, acting on paired donors, with incorporation or reduction of molecular oxygen, NAD(P)H as one donor, and incorporation of one atom of oxygen"/>
    <property type="evidence" value="ECO:0007669"/>
    <property type="project" value="UniProtKB-UniRule"/>
</dbReference>
<feature type="binding site" evidence="8">
    <location>
        <position position="123"/>
    </location>
    <ligand>
        <name>Fe cation</name>
        <dbReference type="ChEBI" id="CHEBI:24875"/>
        <label>1</label>
    </ligand>
</feature>